<evidence type="ECO:0000256" key="3">
    <source>
        <dbReference type="ARBA" id="ARBA00022645"/>
    </source>
</evidence>
<dbReference type="Gene3D" id="3.40.630.10">
    <property type="entry name" value="Zn peptidases"/>
    <property type="match status" value="1"/>
</dbReference>
<dbReference type="PANTHER" id="PTHR11705">
    <property type="entry name" value="PROTEASE FAMILY M14 CARBOXYPEPTIDASE A,B"/>
    <property type="match status" value="1"/>
</dbReference>
<evidence type="ECO:0000256" key="6">
    <source>
        <dbReference type="ARBA" id="ARBA00022729"/>
    </source>
</evidence>
<evidence type="ECO:0000256" key="1">
    <source>
        <dbReference type="ARBA" id="ARBA00001947"/>
    </source>
</evidence>
<keyword evidence="6 12" id="KW-0732">Signal</keyword>
<evidence type="ECO:0000256" key="11">
    <source>
        <dbReference type="PROSITE-ProRule" id="PRU01379"/>
    </source>
</evidence>
<keyword evidence="5" id="KW-0479">Metal-binding</keyword>
<feature type="domain" description="Peptidase M14" evidence="13">
    <location>
        <begin position="132"/>
        <end position="430"/>
    </location>
</feature>
<evidence type="ECO:0000256" key="10">
    <source>
        <dbReference type="ARBA" id="ARBA00023157"/>
    </source>
</evidence>
<dbReference type="GO" id="GO:0005615">
    <property type="term" value="C:extracellular space"/>
    <property type="evidence" value="ECO:0007669"/>
    <property type="project" value="TreeGrafter"/>
</dbReference>
<keyword evidence="3" id="KW-0121">Carboxypeptidase</keyword>
<accession>A0A914YEP5</accession>
<dbReference type="InterPro" id="IPR000834">
    <property type="entry name" value="Peptidase_M14"/>
</dbReference>
<keyword evidence="14" id="KW-1185">Reference proteome</keyword>
<evidence type="ECO:0000256" key="5">
    <source>
        <dbReference type="ARBA" id="ARBA00022723"/>
    </source>
</evidence>
<dbReference type="Pfam" id="PF00246">
    <property type="entry name" value="Peptidase_M14"/>
    <property type="match status" value="1"/>
</dbReference>
<feature type="chain" id="PRO_5036710852" evidence="12">
    <location>
        <begin position="18"/>
        <end position="435"/>
    </location>
</feature>
<evidence type="ECO:0000256" key="7">
    <source>
        <dbReference type="ARBA" id="ARBA00022801"/>
    </source>
</evidence>
<reference evidence="15" key="1">
    <citation type="submission" date="2022-11" db="UniProtKB">
        <authorList>
            <consortium name="WormBaseParasite"/>
        </authorList>
    </citation>
    <scope>IDENTIFICATION</scope>
</reference>
<organism evidence="14 15">
    <name type="scientific">Panagrolaimus superbus</name>
    <dbReference type="NCBI Taxonomy" id="310955"/>
    <lineage>
        <taxon>Eukaryota</taxon>
        <taxon>Metazoa</taxon>
        <taxon>Ecdysozoa</taxon>
        <taxon>Nematoda</taxon>
        <taxon>Chromadorea</taxon>
        <taxon>Rhabditida</taxon>
        <taxon>Tylenchina</taxon>
        <taxon>Panagrolaimomorpha</taxon>
        <taxon>Panagrolaimoidea</taxon>
        <taxon>Panagrolaimidae</taxon>
        <taxon>Panagrolaimus</taxon>
    </lineage>
</organism>
<keyword evidence="7" id="KW-0378">Hydrolase</keyword>
<comment type="cofactor">
    <cofactor evidence="1">
        <name>Zn(2+)</name>
        <dbReference type="ChEBI" id="CHEBI:29105"/>
    </cofactor>
</comment>
<name>A0A914YEP5_9BILA</name>
<dbReference type="CDD" id="cd03860">
    <property type="entry name" value="M14_CP_A-B_like"/>
    <property type="match status" value="1"/>
</dbReference>
<evidence type="ECO:0000313" key="14">
    <source>
        <dbReference type="Proteomes" id="UP000887577"/>
    </source>
</evidence>
<dbReference type="Gene3D" id="3.30.70.340">
    <property type="entry name" value="Metallocarboxypeptidase-like"/>
    <property type="match status" value="1"/>
</dbReference>
<keyword evidence="10" id="KW-1015">Disulfide bond</keyword>
<dbReference type="Proteomes" id="UP000887577">
    <property type="component" value="Unplaced"/>
</dbReference>
<sequence>MRHVILIISAVIIGLNAFALPKHSEDYVTYHGYSVIRVIPHTEDQFKLVQKLSESLKYDFDFWKPPSKLNKPVDIFSPPTMTRQLIVHLKKGSLMPVTKIRDFGKRAAEAQMEVSSYKSSDAIDPDSFDFYKYHPFADIMGYIQAVAQKYPSFVSISSIGKSLQNRDTQLLKIGYPSSTAKNALFIDAGIHAREWIAPATALYAINQWVTNSSYTDLLKAIDIYVAPSINPDGYEYSRTKDRNWRKTRSGPRQNCYGVDPNRNFAFKWMVAGSSSNPCSETYAGPSPFSEIEATNLKNFLVPHNDTIKAYLTLHSYGEDILYPWGYATGQYPPDVNDLIALGHEMYNAIKAVHGTEYTVGDSGDALYPASGASDDYSKSIGIKYVYTVELRPGDGDNDDDQWYGFDLPAKFIKPTAEETFPALMAAANRVQNGPF</sequence>
<dbReference type="FunFam" id="3.40.630.10:FF:000001">
    <property type="entry name" value="Carboxypeptidase B"/>
    <property type="match status" value="1"/>
</dbReference>
<dbReference type="PROSITE" id="PS52035">
    <property type="entry name" value="PEPTIDASE_M14"/>
    <property type="match status" value="1"/>
</dbReference>
<dbReference type="SUPFAM" id="SSF53187">
    <property type="entry name" value="Zn-dependent exopeptidases"/>
    <property type="match status" value="1"/>
</dbReference>
<evidence type="ECO:0000259" key="13">
    <source>
        <dbReference type="PROSITE" id="PS52035"/>
    </source>
</evidence>
<dbReference type="InterPro" id="IPR036990">
    <property type="entry name" value="M14A-like_propep"/>
</dbReference>
<dbReference type="GO" id="GO:0008270">
    <property type="term" value="F:zinc ion binding"/>
    <property type="evidence" value="ECO:0007669"/>
    <property type="project" value="InterPro"/>
</dbReference>
<dbReference type="Pfam" id="PF02244">
    <property type="entry name" value="Propep_M14"/>
    <property type="match status" value="1"/>
</dbReference>
<proteinExistence type="inferred from homology"/>
<evidence type="ECO:0000256" key="12">
    <source>
        <dbReference type="SAM" id="SignalP"/>
    </source>
</evidence>
<dbReference type="GO" id="GO:0006508">
    <property type="term" value="P:proteolysis"/>
    <property type="evidence" value="ECO:0007669"/>
    <property type="project" value="UniProtKB-KW"/>
</dbReference>
<keyword evidence="8" id="KW-0862">Zinc</keyword>
<protein>
    <submittedName>
        <fullName evidence="15">Peptidase M14 carboxypeptidase A domain-containing protein</fullName>
    </submittedName>
</protein>
<comment type="similarity">
    <text evidence="2 11">Belongs to the peptidase M14 family.</text>
</comment>
<dbReference type="SUPFAM" id="SSF54897">
    <property type="entry name" value="Protease propeptides/inhibitors"/>
    <property type="match status" value="1"/>
</dbReference>
<keyword evidence="9" id="KW-0482">Metalloprotease</keyword>
<dbReference type="PRINTS" id="PR00765">
    <property type="entry name" value="CRBOXYPTASEA"/>
</dbReference>
<dbReference type="WBParaSite" id="PSU_v2.g17227.t1">
    <property type="protein sequence ID" value="PSU_v2.g17227.t1"/>
    <property type="gene ID" value="PSU_v2.g17227"/>
</dbReference>
<evidence type="ECO:0000256" key="8">
    <source>
        <dbReference type="ARBA" id="ARBA00022833"/>
    </source>
</evidence>
<dbReference type="InterPro" id="IPR003146">
    <property type="entry name" value="M14A_act_pep"/>
</dbReference>
<evidence type="ECO:0000256" key="9">
    <source>
        <dbReference type="ARBA" id="ARBA00023049"/>
    </source>
</evidence>
<dbReference type="AlphaFoldDB" id="A0A914YEP5"/>
<feature type="active site" description="Proton donor/acceptor" evidence="11">
    <location>
        <position position="389"/>
    </location>
</feature>
<evidence type="ECO:0000313" key="15">
    <source>
        <dbReference type="WBParaSite" id="PSU_v2.g17227.t1"/>
    </source>
</evidence>
<keyword evidence="4" id="KW-0645">Protease</keyword>
<evidence type="ECO:0000256" key="4">
    <source>
        <dbReference type="ARBA" id="ARBA00022670"/>
    </source>
</evidence>
<dbReference type="SMART" id="SM00631">
    <property type="entry name" value="Zn_pept"/>
    <property type="match status" value="1"/>
</dbReference>
<evidence type="ECO:0000256" key="2">
    <source>
        <dbReference type="ARBA" id="ARBA00005988"/>
    </source>
</evidence>
<feature type="signal peptide" evidence="12">
    <location>
        <begin position="1"/>
        <end position="17"/>
    </location>
</feature>
<dbReference type="PANTHER" id="PTHR11705:SF91">
    <property type="entry name" value="FI01817P-RELATED"/>
    <property type="match status" value="1"/>
</dbReference>
<dbReference type="GO" id="GO:0004181">
    <property type="term" value="F:metallocarboxypeptidase activity"/>
    <property type="evidence" value="ECO:0007669"/>
    <property type="project" value="InterPro"/>
</dbReference>